<dbReference type="SUPFAM" id="SSF55874">
    <property type="entry name" value="ATPase domain of HSP90 chaperone/DNA topoisomerase II/histidine kinase"/>
    <property type="match status" value="1"/>
</dbReference>
<dbReference type="InterPro" id="IPR001789">
    <property type="entry name" value="Sig_transdc_resp-reg_receiver"/>
</dbReference>
<dbReference type="SMART" id="SM00387">
    <property type="entry name" value="HATPase_c"/>
    <property type="match status" value="1"/>
</dbReference>
<accession>A0A6N9TDJ6</accession>
<evidence type="ECO:0000259" key="17">
    <source>
        <dbReference type="PROSITE" id="PS50110"/>
    </source>
</evidence>
<reference evidence="19 20" key="1">
    <citation type="submission" date="2020-01" db="EMBL/GenBank/DDBJ databases">
        <title>Genomes of bacteria type strains.</title>
        <authorList>
            <person name="Chen J."/>
            <person name="Zhu S."/>
            <person name="Yang J."/>
        </authorList>
    </citation>
    <scope>NUCLEOTIDE SEQUENCE [LARGE SCALE GENOMIC DNA]</scope>
    <source>
        <strain evidence="19 20">LMG 24078</strain>
    </source>
</reference>
<dbReference type="InterPro" id="IPR008207">
    <property type="entry name" value="Sig_transdc_His_kin_Hpt_dom"/>
</dbReference>
<evidence type="ECO:0000256" key="8">
    <source>
        <dbReference type="ARBA" id="ARBA00022692"/>
    </source>
</evidence>
<keyword evidence="8" id="KW-0812">Transmembrane</keyword>
<protein>
    <recommendedName>
        <fullName evidence="3">histidine kinase</fullName>
        <ecNumber evidence="3">2.7.13.3</ecNumber>
    </recommendedName>
</protein>
<dbReference type="InterPro" id="IPR004358">
    <property type="entry name" value="Sig_transdc_His_kin-like_C"/>
</dbReference>
<dbReference type="SUPFAM" id="SSF47384">
    <property type="entry name" value="Homodimeric domain of signal transducing histidine kinase"/>
    <property type="match status" value="1"/>
</dbReference>
<evidence type="ECO:0000259" key="18">
    <source>
        <dbReference type="PROSITE" id="PS50894"/>
    </source>
</evidence>
<keyword evidence="7" id="KW-0808">Transferase</keyword>
<dbReference type="CDD" id="cd16922">
    <property type="entry name" value="HATPase_EvgS-ArcB-TorS-like"/>
    <property type="match status" value="1"/>
</dbReference>
<feature type="domain" description="Histidine kinase" evidence="16">
    <location>
        <begin position="250"/>
        <end position="469"/>
    </location>
</feature>
<feature type="modified residue" description="Phosphohistidine" evidence="14">
    <location>
        <position position="830"/>
    </location>
</feature>
<dbReference type="Gene3D" id="3.40.50.2300">
    <property type="match status" value="1"/>
</dbReference>
<evidence type="ECO:0000256" key="1">
    <source>
        <dbReference type="ARBA" id="ARBA00000085"/>
    </source>
</evidence>
<sequence>MTIKDIEINRDLKKTQSLINLFYHPVLVVNNDLDILASNNKLNESEALSSNLPIIIDAIVPLLNGEQELAFCVIEGEEKLCTVMPMEHGRTLVKIARSKPSALAKRYYNLVTAIDKIPDAAIICSDGKIDLVNEHFQNIFPFCGNKSLNGVPLDSILNDFSDYFAQGDSHLQAVTYRFLRRKFNSKQEISLSFTAPDGQFYEYRDNLTFTGGRVGLIINESQIKGLNEQLEISFNEATALSNAKSNFMAAMSHEVRTPLNGIIGLLDLCEHQEEFKGNELLKRVSKSSASLLSLINDVLDFTKFDANMVQLSPSNVNLRVLCEELIDTFYGQAKQQNVELTLFVDPVISRIVSVDEHRLTQVLTNLISNGLKFNQKLNATLRLEVLQDDLTNYIHFNVIDNGIGIESTKIHTIFDRFTQANDDIHKTFGGTGLGLSICQKIVQLMGGGIYVDSELGKGSTFVVQLPLEACSASEIELAPANLGSFTFETNSAVFFNDLKRYAERFHFNARLIDSLPGNALPNHFYLLDSSSSSEAGLIKTEQALHDSRSTMPTSQIALLVDNVNMHAHTHSTFKQIHLVPLKLAELFSLSAPQAAASSTPLANTSPNNISDRLRILVVEDNPDNIYVLKKQFNALNIKASFSISAEEAIIFFEQQPFNVVISDYQMPVITGGELIGILRGLEESEQRPKATMLILTADNSKQCQAHCNEVGVDRILMKPLTLHTLVELISRLNNEQPTPSSSIETTPVEPEPEVHFFEDDFFDDSSEVNSKIDPTRVFDISALTDIVGDISPQEEYDYLCGFEKNLHKDFPHMCDLVDVKDWQALSKLAHKLKSSARIVGAYHLSQKCEAVEHAGRQEPVDQLILLDWEEMKLAIEALIAHLRKYLEYHDSTQ</sequence>
<dbReference type="SMART" id="SM00448">
    <property type="entry name" value="REC"/>
    <property type="match status" value="1"/>
</dbReference>
<evidence type="ECO:0000256" key="7">
    <source>
        <dbReference type="ARBA" id="ARBA00022679"/>
    </source>
</evidence>
<dbReference type="Pfam" id="PF00072">
    <property type="entry name" value="Response_reg"/>
    <property type="match status" value="1"/>
</dbReference>
<evidence type="ECO:0000256" key="10">
    <source>
        <dbReference type="ARBA" id="ARBA00022840"/>
    </source>
</evidence>
<keyword evidence="11" id="KW-1133">Transmembrane helix</keyword>
<feature type="domain" description="Response regulatory" evidence="17">
    <location>
        <begin position="614"/>
        <end position="733"/>
    </location>
</feature>
<keyword evidence="5" id="KW-0997">Cell inner membrane</keyword>
<evidence type="ECO:0000256" key="12">
    <source>
        <dbReference type="ARBA" id="ARBA00023012"/>
    </source>
</evidence>
<dbReference type="SUPFAM" id="SSF47226">
    <property type="entry name" value="Histidine-containing phosphotransfer domain, HPT domain"/>
    <property type="match status" value="1"/>
</dbReference>
<dbReference type="GO" id="GO:0000155">
    <property type="term" value="F:phosphorelay sensor kinase activity"/>
    <property type="evidence" value="ECO:0007669"/>
    <property type="project" value="InterPro"/>
</dbReference>
<dbReference type="PROSITE" id="PS50894">
    <property type="entry name" value="HPT"/>
    <property type="match status" value="1"/>
</dbReference>
<dbReference type="Pfam" id="PF01627">
    <property type="entry name" value="Hpt"/>
    <property type="match status" value="1"/>
</dbReference>
<keyword evidence="10" id="KW-0547">Nucleotide-binding</keyword>
<dbReference type="PANTHER" id="PTHR43047:SF72">
    <property type="entry name" value="OSMOSENSING HISTIDINE PROTEIN KINASE SLN1"/>
    <property type="match status" value="1"/>
</dbReference>
<evidence type="ECO:0000256" key="13">
    <source>
        <dbReference type="ARBA" id="ARBA00023136"/>
    </source>
</evidence>
<keyword evidence="12" id="KW-0902">Two-component regulatory system</keyword>
<keyword evidence="13" id="KW-0472">Membrane</keyword>
<keyword evidence="4" id="KW-1003">Cell membrane</keyword>
<dbReference type="InterPro" id="IPR036097">
    <property type="entry name" value="HisK_dim/P_sf"/>
</dbReference>
<dbReference type="Gene3D" id="1.20.120.160">
    <property type="entry name" value="HPT domain"/>
    <property type="match status" value="1"/>
</dbReference>
<dbReference type="SMART" id="SM00388">
    <property type="entry name" value="HisKA"/>
    <property type="match status" value="1"/>
</dbReference>
<dbReference type="CDD" id="cd00088">
    <property type="entry name" value="HPT"/>
    <property type="match status" value="1"/>
</dbReference>
<dbReference type="GO" id="GO:0009927">
    <property type="term" value="F:histidine phosphotransfer kinase activity"/>
    <property type="evidence" value="ECO:0007669"/>
    <property type="project" value="TreeGrafter"/>
</dbReference>
<name>A0A6N9TDJ6_9ALTE</name>
<gene>
    <name evidence="19" type="ORF">GTQ48_07530</name>
</gene>
<dbReference type="CDD" id="cd00082">
    <property type="entry name" value="HisKA"/>
    <property type="match status" value="1"/>
</dbReference>
<keyword evidence="9" id="KW-0418">Kinase</keyword>
<evidence type="ECO:0000256" key="5">
    <source>
        <dbReference type="ARBA" id="ARBA00022519"/>
    </source>
</evidence>
<dbReference type="Pfam" id="PF00512">
    <property type="entry name" value="HisKA"/>
    <property type="match status" value="1"/>
</dbReference>
<evidence type="ECO:0000313" key="19">
    <source>
        <dbReference type="EMBL" id="NDW15367.1"/>
    </source>
</evidence>
<evidence type="ECO:0000256" key="4">
    <source>
        <dbReference type="ARBA" id="ARBA00022475"/>
    </source>
</evidence>
<dbReference type="AlphaFoldDB" id="A0A6N9TDJ6"/>
<evidence type="ECO:0000256" key="9">
    <source>
        <dbReference type="ARBA" id="ARBA00022777"/>
    </source>
</evidence>
<dbReference type="EMBL" id="JAAAWO010000004">
    <property type="protein sequence ID" value="NDW15367.1"/>
    <property type="molecule type" value="Genomic_DNA"/>
</dbReference>
<evidence type="ECO:0000256" key="2">
    <source>
        <dbReference type="ARBA" id="ARBA00004429"/>
    </source>
</evidence>
<evidence type="ECO:0000259" key="16">
    <source>
        <dbReference type="PROSITE" id="PS50109"/>
    </source>
</evidence>
<dbReference type="InterPro" id="IPR003661">
    <property type="entry name" value="HisK_dim/P_dom"/>
</dbReference>
<dbReference type="GO" id="GO:0005886">
    <property type="term" value="C:plasma membrane"/>
    <property type="evidence" value="ECO:0007669"/>
    <property type="project" value="UniProtKB-SubCell"/>
</dbReference>
<dbReference type="Gene3D" id="1.10.287.130">
    <property type="match status" value="1"/>
</dbReference>
<dbReference type="CDD" id="cd17546">
    <property type="entry name" value="REC_hyHK_CKI1_RcsC-like"/>
    <property type="match status" value="1"/>
</dbReference>
<keyword evidence="10" id="KW-0067">ATP-binding</keyword>
<evidence type="ECO:0000256" key="14">
    <source>
        <dbReference type="PROSITE-ProRule" id="PRU00110"/>
    </source>
</evidence>
<dbReference type="PANTHER" id="PTHR43047">
    <property type="entry name" value="TWO-COMPONENT HISTIDINE PROTEIN KINASE"/>
    <property type="match status" value="1"/>
</dbReference>
<proteinExistence type="predicted"/>
<dbReference type="FunFam" id="3.30.565.10:FF:000010">
    <property type="entry name" value="Sensor histidine kinase RcsC"/>
    <property type="match status" value="1"/>
</dbReference>
<evidence type="ECO:0000256" key="11">
    <source>
        <dbReference type="ARBA" id="ARBA00022989"/>
    </source>
</evidence>
<dbReference type="InterPro" id="IPR005467">
    <property type="entry name" value="His_kinase_dom"/>
</dbReference>
<comment type="subcellular location">
    <subcellularLocation>
        <location evidence="2">Cell inner membrane</location>
        <topology evidence="2">Multi-pass membrane protein</topology>
    </subcellularLocation>
</comment>
<evidence type="ECO:0000313" key="20">
    <source>
        <dbReference type="Proteomes" id="UP000471381"/>
    </source>
</evidence>
<dbReference type="Pfam" id="PF02518">
    <property type="entry name" value="HATPase_c"/>
    <property type="match status" value="1"/>
</dbReference>
<dbReference type="PROSITE" id="PS50110">
    <property type="entry name" value="RESPONSE_REGULATORY"/>
    <property type="match status" value="1"/>
</dbReference>
<dbReference type="InterPro" id="IPR003594">
    <property type="entry name" value="HATPase_dom"/>
</dbReference>
<dbReference type="InterPro" id="IPR011006">
    <property type="entry name" value="CheY-like_superfamily"/>
</dbReference>
<evidence type="ECO:0000256" key="3">
    <source>
        <dbReference type="ARBA" id="ARBA00012438"/>
    </source>
</evidence>
<evidence type="ECO:0000256" key="6">
    <source>
        <dbReference type="ARBA" id="ARBA00022553"/>
    </source>
</evidence>
<feature type="domain" description="HPt" evidence="18">
    <location>
        <begin position="791"/>
        <end position="889"/>
    </location>
</feature>
<dbReference type="InterPro" id="IPR036641">
    <property type="entry name" value="HPT_dom_sf"/>
</dbReference>
<comment type="catalytic activity">
    <reaction evidence="1">
        <text>ATP + protein L-histidine = ADP + protein N-phospho-L-histidine.</text>
        <dbReference type="EC" id="2.7.13.3"/>
    </reaction>
</comment>
<dbReference type="Gene3D" id="3.30.565.10">
    <property type="entry name" value="Histidine kinase-like ATPase, C-terminal domain"/>
    <property type="match status" value="1"/>
</dbReference>
<dbReference type="PRINTS" id="PR00344">
    <property type="entry name" value="BCTRLSENSOR"/>
</dbReference>
<keyword evidence="6 15" id="KW-0597">Phosphoprotein</keyword>
<evidence type="ECO:0000256" key="15">
    <source>
        <dbReference type="PROSITE-ProRule" id="PRU00169"/>
    </source>
</evidence>
<dbReference type="InterPro" id="IPR036890">
    <property type="entry name" value="HATPase_C_sf"/>
</dbReference>
<dbReference type="SUPFAM" id="SSF52172">
    <property type="entry name" value="CheY-like"/>
    <property type="match status" value="1"/>
</dbReference>
<feature type="modified residue" description="4-aspartylphosphate" evidence="15">
    <location>
        <position position="663"/>
    </location>
</feature>
<dbReference type="PROSITE" id="PS50109">
    <property type="entry name" value="HIS_KIN"/>
    <property type="match status" value="1"/>
</dbReference>
<dbReference type="EC" id="2.7.13.3" evidence="3"/>
<comment type="caution">
    <text evidence="19">The sequence shown here is derived from an EMBL/GenBank/DDBJ whole genome shotgun (WGS) entry which is preliminary data.</text>
</comment>
<organism evidence="19 20">
    <name type="scientific">Alteromonas genovensis</name>
    <dbReference type="NCBI Taxonomy" id="471225"/>
    <lineage>
        <taxon>Bacteria</taxon>
        <taxon>Pseudomonadati</taxon>
        <taxon>Pseudomonadota</taxon>
        <taxon>Gammaproteobacteria</taxon>
        <taxon>Alteromonadales</taxon>
        <taxon>Alteromonadaceae</taxon>
        <taxon>Alteromonas/Salinimonas group</taxon>
        <taxon>Alteromonas</taxon>
    </lineage>
</organism>
<keyword evidence="20" id="KW-1185">Reference proteome</keyword>
<dbReference type="RefSeq" id="WP_163105996.1">
    <property type="nucleotide sequence ID" value="NZ_JAAAWO010000004.1"/>
</dbReference>
<dbReference type="Proteomes" id="UP000471381">
    <property type="component" value="Unassembled WGS sequence"/>
</dbReference>